<dbReference type="Pfam" id="PF03808">
    <property type="entry name" value="Glyco_tran_WecG"/>
    <property type="match status" value="1"/>
</dbReference>
<dbReference type="HOGENOM" id="CLU_063203_1_2_6"/>
<dbReference type="EMBL" id="CCSF01000001">
    <property type="protein sequence ID" value="CDZ94229.1"/>
    <property type="molecule type" value="Genomic_DNA"/>
</dbReference>
<gene>
    <name evidence="3" type="ORF">BN1079_01543</name>
</gene>
<keyword evidence="4" id="KW-1185">Reference proteome</keyword>
<dbReference type="Proteomes" id="UP000053902">
    <property type="component" value="Unassembled WGS sequence"/>
</dbReference>
<dbReference type="AlphaFoldDB" id="A0A078LSR3"/>
<sequence length="258" mass="29501">MIGKLKLLNEAETGPFISTLRQRKSPTILGFLNQHGYNIAQRHASVRDSFMHVDHLLRDGIGIKIACLFNGREPKANLNGSDFIPRLIEELVSGSGDNHELFAMGTREPWLSEGARSLFGDRDFHAIDGFKSSEEYLEFYRKHHVPGRYPIIVLAMGMPKQEQVALYLQNEMETPALLICGGAILDFAAERFPRAPLLFRRFGLEWAFRMLIEPRRLFKRYAVGIPLFFYYLSRSLLARPRHISSASRSGKRQATSYK</sequence>
<protein>
    <submittedName>
        <fullName evidence="3">WecB/TagA/CpsF glycosyl transferase</fullName>
    </submittedName>
</protein>
<evidence type="ECO:0000256" key="2">
    <source>
        <dbReference type="ARBA" id="ARBA00022679"/>
    </source>
</evidence>
<dbReference type="GO" id="GO:0016758">
    <property type="term" value="F:hexosyltransferase activity"/>
    <property type="evidence" value="ECO:0007669"/>
    <property type="project" value="TreeGrafter"/>
</dbReference>
<dbReference type="PANTHER" id="PTHR34136:SF1">
    <property type="entry name" value="UDP-N-ACETYL-D-MANNOSAMINURONIC ACID TRANSFERASE"/>
    <property type="match status" value="1"/>
</dbReference>
<evidence type="ECO:0000313" key="3">
    <source>
        <dbReference type="EMBL" id="CDZ94229.1"/>
    </source>
</evidence>
<dbReference type="PANTHER" id="PTHR34136">
    <property type="match status" value="1"/>
</dbReference>
<dbReference type="CDD" id="cd06533">
    <property type="entry name" value="Glyco_transf_WecG_TagA"/>
    <property type="match status" value="1"/>
</dbReference>
<name>A0A078LSR3_9PSED</name>
<evidence type="ECO:0000256" key="1">
    <source>
        <dbReference type="ARBA" id="ARBA00022676"/>
    </source>
</evidence>
<dbReference type="STRING" id="1499686.BN1079_01543"/>
<dbReference type="InterPro" id="IPR004629">
    <property type="entry name" value="WecG_TagA_CpsF"/>
</dbReference>
<proteinExistence type="predicted"/>
<dbReference type="eggNOG" id="COG1922">
    <property type="taxonomic scope" value="Bacteria"/>
</dbReference>
<keyword evidence="1" id="KW-0328">Glycosyltransferase</keyword>
<evidence type="ECO:0000313" key="4">
    <source>
        <dbReference type="Proteomes" id="UP000053902"/>
    </source>
</evidence>
<accession>A0A078LSR3</accession>
<reference evidence="3 4" key="1">
    <citation type="submission" date="2014-07" db="EMBL/GenBank/DDBJ databases">
        <authorList>
            <person name="Urmite Genomes Urmite Genomes"/>
        </authorList>
    </citation>
    <scope>NUCLEOTIDE SEQUENCE [LARGE SCALE GENOMIC DNA]</scope>
    <source>
        <strain evidence="3 4">20_BN</strain>
    </source>
</reference>
<organism evidence="3 4">
    <name type="scientific">Pseudomonas saudiphocaensis</name>
    <dbReference type="NCBI Taxonomy" id="1499686"/>
    <lineage>
        <taxon>Bacteria</taxon>
        <taxon>Pseudomonadati</taxon>
        <taxon>Pseudomonadota</taxon>
        <taxon>Gammaproteobacteria</taxon>
        <taxon>Pseudomonadales</taxon>
        <taxon>Pseudomonadaceae</taxon>
        <taxon>Pseudomonas</taxon>
    </lineage>
</organism>
<keyword evidence="2 3" id="KW-0808">Transferase</keyword>